<keyword evidence="2" id="KW-1133">Transmembrane helix</keyword>
<keyword evidence="2" id="KW-0812">Transmembrane</keyword>
<sequence length="763" mass="85462">MLSSTAEDGKVEVRISVGFLVKYLEGQIFTMSSARFVRGTKSRFFLYIGAVSLIGLVVYLYHGTQVHLEEVRKTSEKCQQQQESLSAQLQVIFEYKLRLEKSLQQEKADHRQTRDDLTARVSEEKQFREKETQESLNKYTSLQQQYKILQSQHEDLSDECTKIRASHLQSIEDNAKLEAQLQALQSELKQIQSSKEKDLESLKRSLEECEKKCDANGNAALVLKEQDSVLAEPKNDNSNKAGILSSSSPVVPMAQPAPDSNHLNVLQLPESQQSSRDKLRLPAHSPHSSCYKPLNSAFGNIRTDNAHALRILGLQFAKRQLRIQDGTFHQKNNATYLHYVTWSQASLSYRTRLAVMGRPRFNTTQVKLEEVNPHLRGGGVENHLEKKKQFARPRFRTSISPSSAVELNTTSALANYATEAGVSCELSVSTKEAMGLLYDSSMDVVEAKANSTKSTTPQINPDAVLSQDKAALNAAVHKSNIQNVPLPRPRVNADKNSADNPVGARPHLDTQDNNKKGLSNNVEGEGVGPAPERTLQEPDGNHIPQQPPFHPERQANNANNWQNVPAGVVPVPFGYGYNQMQKAIHPPVNSQEKPDGRNSWGWENRGSWHGPQPIHRPYNEVEFPQQQQQDFEVGDNPMNQAVNHVARERHNHLLDAPLDINRRPQLPGHGGNLVGAAAGQPEEEEEKEIPRQVHNPYQYNGDYEKEEQKGDLQLEEGEEDEDDDVDQIDYGNEGGGAAKPKHLIPKPNIVHDSRRESVMVNPH</sequence>
<feature type="transmembrane region" description="Helical" evidence="2">
    <location>
        <begin position="44"/>
        <end position="62"/>
    </location>
</feature>
<dbReference type="PANTHER" id="PTHR22909:SF24">
    <property type="entry name" value="GOLGI INTEGRAL MEMBRANE PROTEIN 4-RELATED"/>
    <property type="match status" value="1"/>
</dbReference>
<feature type="compositionally biased region" description="Acidic residues" evidence="1">
    <location>
        <begin position="713"/>
        <end position="727"/>
    </location>
</feature>
<feature type="compositionally biased region" description="Basic and acidic residues" evidence="1">
    <location>
        <begin position="106"/>
        <end position="133"/>
    </location>
</feature>
<feature type="compositionally biased region" description="Basic and acidic residues" evidence="1">
    <location>
        <begin position="506"/>
        <end position="515"/>
    </location>
</feature>
<feature type="region of interest" description="Disordered" evidence="1">
    <location>
        <begin position="106"/>
        <end position="134"/>
    </location>
</feature>
<keyword evidence="2" id="KW-0472">Membrane</keyword>
<feature type="region of interest" description="Disordered" evidence="1">
    <location>
        <begin position="659"/>
        <end position="763"/>
    </location>
</feature>
<organism evidence="3">
    <name type="scientific">Timema californicum</name>
    <name type="common">California timema</name>
    <name type="synonym">Walking stick</name>
    <dbReference type="NCBI Taxonomy" id="61474"/>
    <lineage>
        <taxon>Eukaryota</taxon>
        <taxon>Metazoa</taxon>
        <taxon>Ecdysozoa</taxon>
        <taxon>Arthropoda</taxon>
        <taxon>Hexapoda</taxon>
        <taxon>Insecta</taxon>
        <taxon>Pterygota</taxon>
        <taxon>Neoptera</taxon>
        <taxon>Polyneoptera</taxon>
        <taxon>Phasmatodea</taxon>
        <taxon>Timematodea</taxon>
        <taxon>Timematoidea</taxon>
        <taxon>Timematidae</taxon>
        <taxon>Timema</taxon>
    </lineage>
</organism>
<reference evidence="3" key="1">
    <citation type="submission" date="2020-11" db="EMBL/GenBank/DDBJ databases">
        <authorList>
            <person name="Tran Van P."/>
        </authorList>
    </citation>
    <scope>NUCLEOTIDE SEQUENCE</scope>
</reference>
<dbReference type="GO" id="GO:0000139">
    <property type="term" value="C:Golgi membrane"/>
    <property type="evidence" value="ECO:0007669"/>
    <property type="project" value="InterPro"/>
</dbReference>
<dbReference type="AlphaFoldDB" id="A0A7R9IVN0"/>
<gene>
    <name evidence="3" type="ORF">TCMB3V08_LOCUS449</name>
</gene>
<dbReference type="EMBL" id="OE179141">
    <property type="protein sequence ID" value="CAD7567667.1"/>
    <property type="molecule type" value="Genomic_DNA"/>
</dbReference>
<accession>A0A7R9IVN0</accession>
<name>A0A7R9IVN0_TIMCA</name>
<evidence type="ECO:0000256" key="1">
    <source>
        <dbReference type="SAM" id="MobiDB-lite"/>
    </source>
</evidence>
<dbReference type="PANTHER" id="PTHR22909">
    <property type="entry name" value="GOLGI INTEGRAL MEMBRANE PROTEIN 4"/>
    <property type="match status" value="1"/>
</dbReference>
<feature type="compositionally biased region" description="Basic and acidic residues" evidence="1">
    <location>
        <begin position="702"/>
        <end position="712"/>
    </location>
</feature>
<proteinExistence type="predicted"/>
<protein>
    <submittedName>
        <fullName evidence="3">(California timema) hypothetical protein</fullName>
    </submittedName>
</protein>
<evidence type="ECO:0000313" key="3">
    <source>
        <dbReference type="EMBL" id="CAD7567667.1"/>
    </source>
</evidence>
<evidence type="ECO:0000256" key="2">
    <source>
        <dbReference type="SAM" id="Phobius"/>
    </source>
</evidence>
<feature type="compositionally biased region" description="Polar residues" evidence="1">
    <location>
        <begin position="236"/>
        <end position="249"/>
    </location>
</feature>
<feature type="region of interest" description="Disordered" evidence="1">
    <location>
        <begin position="230"/>
        <end position="262"/>
    </location>
</feature>
<feature type="region of interest" description="Disordered" evidence="1">
    <location>
        <begin position="480"/>
        <end position="558"/>
    </location>
</feature>
<dbReference type="InterPro" id="IPR042336">
    <property type="entry name" value="GOLIM4"/>
</dbReference>